<dbReference type="InterPro" id="IPR036599">
    <property type="entry name" value="DNA_ligase_N_sf"/>
</dbReference>
<dbReference type="Gene3D" id="1.10.3260.10">
    <property type="entry name" value="DNA ligase, ATP-dependent, N-terminal domain"/>
    <property type="match status" value="1"/>
</dbReference>
<evidence type="ECO:0000313" key="9">
    <source>
        <dbReference type="Proteomes" id="UP001369815"/>
    </source>
</evidence>
<feature type="domain" description="ATP-dependent DNA ligase family profile" evidence="7">
    <location>
        <begin position="377"/>
        <end position="517"/>
    </location>
</feature>
<dbReference type="Pfam" id="PF01068">
    <property type="entry name" value="DNA_ligase_A_M"/>
    <property type="match status" value="1"/>
</dbReference>
<keyword evidence="9" id="KW-1185">Reference proteome</keyword>
<evidence type="ECO:0000256" key="2">
    <source>
        <dbReference type="ARBA" id="ARBA00022598"/>
    </source>
</evidence>
<dbReference type="GO" id="GO:0003910">
    <property type="term" value="F:DNA ligase (ATP) activity"/>
    <property type="evidence" value="ECO:0007669"/>
    <property type="project" value="InterPro"/>
</dbReference>
<dbReference type="PANTHER" id="PTHR45997:SF2">
    <property type="entry name" value="ATP DEPENDENT DNA LIGASE DOMAIN PROTEIN (AFU_ORTHOLOGUE AFUA_5G02430)"/>
    <property type="match status" value="1"/>
</dbReference>
<keyword evidence="4" id="KW-0067">ATP-binding</keyword>
<dbReference type="GO" id="GO:0005524">
    <property type="term" value="F:ATP binding"/>
    <property type="evidence" value="ECO:0007669"/>
    <property type="project" value="UniProtKB-KW"/>
</dbReference>
<dbReference type="GO" id="GO:0006303">
    <property type="term" value="P:double-strand break repair via nonhomologous end joining"/>
    <property type="evidence" value="ECO:0007669"/>
    <property type="project" value="TreeGrafter"/>
</dbReference>
<gene>
    <name evidence="8" type="ORF">Daesc_006376</name>
</gene>
<feature type="region of interest" description="Disordered" evidence="6">
    <location>
        <begin position="669"/>
        <end position="708"/>
    </location>
</feature>
<dbReference type="GO" id="GO:0032807">
    <property type="term" value="C:DNA ligase IV complex"/>
    <property type="evidence" value="ECO:0007669"/>
    <property type="project" value="TreeGrafter"/>
</dbReference>
<comment type="similarity">
    <text evidence="1">Belongs to the ATP-dependent DNA ligase family.</text>
</comment>
<dbReference type="CDD" id="cd08039">
    <property type="entry name" value="Adenylation_DNA_ligase_Fungal"/>
    <property type="match status" value="1"/>
</dbReference>
<keyword evidence="3" id="KW-0547">Nucleotide-binding</keyword>
<dbReference type="Proteomes" id="UP001369815">
    <property type="component" value="Unassembled WGS sequence"/>
</dbReference>
<dbReference type="GO" id="GO:0006310">
    <property type="term" value="P:DNA recombination"/>
    <property type="evidence" value="ECO:0007669"/>
    <property type="project" value="InterPro"/>
</dbReference>
<dbReference type="PANTHER" id="PTHR45997">
    <property type="entry name" value="DNA LIGASE 4"/>
    <property type="match status" value="1"/>
</dbReference>
<dbReference type="Gene3D" id="3.30.470.30">
    <property type="entry name" value="DNA ligase/mRNA capping enzyme"/>
    <property type="match status" value="1"/>
</dbReference>
<dbReference type="GO" id="GO:0003677">
    <property type="term" value="F:DNA binding"/>
    <property type="evidence" value="ECO:0007669"/>
    <property type="project" value="InterPro"/>
</dbReference>
<keyword evidence="2" id="KW-0436">Ligase</keyword>
<dbReference type="InterPro" id="IPR012340">
    <property type="entry name" value="NA-bd_OB-fold"/>
</dbReference>
<evidence type="ECO:0000313" key="8">
    <source>
        <dbReference type="EMBL" id="KAK6951851.1"/>
    </source>
</evidence>
<evidence type="ECO:0000256" key="3">
    <source>
        <dbReference type="ARBA" id="ARBA00022741"/>
    </source>
</evidence>
<evidence type="ECO:0000256" key="5">
    <source>
        <dbReference type="ARBA" id="ARBA00023242"/>
    </source>
</evidence>
<proteinExistence type="inferred from homology"/>
<organism evidence="8 9">
    <name type="scientific">Daldinia eschscholtzii</name>
    <dbReference type="NCBI Taxonomy" id="292717"/>
    <lineage>
        <taxon>Eukaryota</taxon>
        <taxon>Fungi</taxon>
        <taxon>Dikarya</taxon>
        <taxon>Ascomycota</taxon>
        <taxon>Pezizomycotina</taxon>
        <taxon>Sordariomycetes</taxon>
        <taxon>Xylariomycetidae</taxon>
        <taxon>Xylariales</taxon>
        <taxon>Hypoxylaceae</taxon>
        <taxon>Daldinia</taxon>
    </lineage>
</organism>
<dbReference type="EMBL" id="JBANMG010000006">
    <property type="protein sequence ID" value="KAK6951851.1"/>
    <property type="molecule type" value="Genomic_DNA"/>
</dbReference>
<feature type="compositionally biased region" description="Polar residues" evidence="6">
    <location>
        <begin position="776"/>
        <end position="798"/>
    </location>
</feature>
<evidence type="ECO:0000256" key="6">
    <source>
        <dbReference type="SAM" id="MobiDB-lite"/>
    </source>
</evidence>
<dbReference type="InterPro" id="IPR029710">
    <property type="entry name" value="LIG4"/>
</dbReference>
<protein>
    <recommendedName>
        <fullName evidence="7">ATP-dependent DNA ligase family profile domain-containing protein</fullName>
    </recommendedName>
</protein>
<evidence type="ECO:0000256" key="1">
    <source>
        <dbReference type="ARBA" id="ARBA00007572"/>
    </source>
</evidence>
<feature type="region of interest" description="Disordered" evidence="6">
    <location>
        <begin position="733"/>
        <end position="809"/>
    </location>
</feature>
<evidence type="ECO:0000259" key="7">
    <source>
        <dbReference type="PROSITE" id="PS50160"/>
    </source>
</evidence>
<dbReference type="AlphaFoldDB" id="A0AAX6MI59"/>
<keyword evidence="5" id="KW-0539">Nucleus</keyword>
<dbReference type="Gene3D" id="2.40.50.140">
    <property type="entry name" value="Nucleic acid-binding proteins"/>
    <property type="match status" value="1"/>
</dbReference>
<accession>A0AAX6MI59</accession>
<comment type="caution">
    <text evidence="8">The sequence shown here is derived from an EMBL/GenBank/DDBJ whole genome shotgun (WGS) entry which is preliminary data.</text>
</comment>
<sequence length="990" mass="112155">MPFPYRYICDLLQQLDDESHKDDPKQTPARDIIEAWFREHRSRLDAPENDPSAILSTLLPERRTDRVYLIQAARLETIFGKALLLGASRLQELRRYRTPGLGVDLADCIQGILKRTPNETQDCKELTVEEIDGTLNCIAAACRFSSPSVRASHRAQDSKDQDQSLVTIYRRLSSRDAKWFTRLVLKNYQPVIIDERLVFRCYNVLLPQLMKVRDDFTTATTFLRQINQSSYDQTTIAGMLKPSIGTKVGRQTWLKGRSIKHCLDMGKSRDMSCEQKIDGEYCQIHIDLRKRHSPIQIFSKSGKDSTEDRIGLHQAIRDSLKLGTTDCRLKTGCILEGEMVDNKILPFHKIRKHVSRSGSFIGAHYDSQPHDYEHLMIVYFDILLMDGESLLGAKQFERFKHLNNLITCRKGYAELVPREIISFGRPSAALRLREAFAECIVARSEGLVLKPNEPYFNFSTAQKSFSCFNIKLKKEYVQGWGDVGDFAVIGASYDAAKVKEYKRPNIKWTHFFIGCLDNEDKVRTRTEKPRFIVTNVVELSEALLSIVMTQCFPSPVPFDSNQSITLDFRLGKIDKRPTDIFLDPLVFDMRCFSFVKAPNTTFWSMRFPSVSKIHHDRSYLDTISFTELQELASNATGIPELEDSQEMRKWISALEKADPGGIAVDIITQQSHMTGPRVLPGPSRNESHQREEDQSPPMARPHEDVRSYKQPRLSCLDPDAVEISKQLQIPLNPSAAESDETCTSNNASQKPPVHMGRKRRHASDGAVATKRPRLSANASSQPSQLIDNSGELPSNTPHTPKKRQPLGQVDANPSFGYHTTNTKAEVSIAAHSDYPGALQVKSPIDNHNPAMFLLKINVFPGGVWLIGNALSLARNVYLLTALFYCHPVSHNPKIWSHESTHSFAYKWDASLGKTRKSRVRKICLVESKRAEATSSFVESIGKAGLTKKNGEREWVGVYDWRILEDISGLESGMNKLEGIDLWRKHYVAIA</sequence>
<name>A0AAX6MI59_9PEZI</name>
<evidence type="ECO:0000256" key="4">
    <source>
        <dbReference type="ARBA" id="ARBA00022840"/>
    </source>
</evidence>
<dbReference type="Pfam" id="PF04675">
    <property type="entry name" value="DNA_ligase_A_N"/>
    <property type="match status" value="1"/>
</dbReference>
<dbReference type="PROSITE" id="PS50160">
    <property type="entry name" value="DNA_LIGASE_A3"/>
    <property type="match status" value="1"/>
</dbReference>
<dbReference type="GO" id="GO:0006297">
    <property type="term" value="P:nucleotide-excision repair, DNA gap filling"/>
    <property type="evidence" value="ECO:0007669"/>
    <property type="project" value="TreeGrafter"/>
</dbReference>
<dbReference type="SUPFAM" id="SSF56091">
    <property type="entry name" value="DNA ligase/mRNA capping enzyme, catalytic domain"/>
    <property type="match status" value="1"/>
</dbReference>
<dbReference type="InterPro" id="IPR012308">
    <property type="entry name" value="DNA_ligase_ATP-dep_N"/>
</dbReference>
<reference evidence="8 9" key="1">
    <citation type="journal article" date="2024" name="Front Chem Biol">
        <title>Unveiling the potential of Daldinia eschscholtzii MFLUCC 19-0629 through bioactivity and bioinformatics studies for enhanced sustainable agriculture production.</title>
        <authorList>
            <person name="Brooks S."/>
            <person name="Weaver J.A."/>
            <person name="Klomchit A."/>
            <person name="Alharthi S.A."/>
            <person name="Onlamun T."/>
            <person name="Nurani R."/>
            <person name="Vong T.K."/>
            <person name="Alberti F."/>
            <person name="Greco C."/>
        </authorList>
    </citation>
    <scope>NUCLEOTIDE SEQUENCE [LARGE SCALE GENOMIC DNA]</scope>
    <source>
        <strain evidence="8">MFLUCC 19-0629</strain>
    </source>
</reference>
<dbReference type="InterPro" id="IPR012310">
    <property type="entry name" value="DNA_ligase_ATP-dep_cent"/>
</dbReference>